<gene>
    <name evidence="2" type="ORF">OG929_17595</name>
</gene>
<dbReference type="EMBL" id="CP109011">
    <property type="protein sequence ID" value="WUT44008.1"/>
    <property type="molecule type" value="Genomic_DNA"/>
</dbReference>
<sequence>MAGLALSGAGTAAVFVTQNQAGSVVLVLGGTVFLLMFISGNPLLSLGHGDTQMRFATRRRRVIQEAEEAPPREARSALEALSTIDPRASRDAAFIQTSARVYERLVYAELIRLFPDLSIREERLDGSDLTIATRDRRMLSVELRVVTSPVSAATVRQLLGLAAASDTGALLVSNQRLTRAADELLLRAQEGGSKAFFVQWRDENDTDALKEAVIGALREVGDGGPS</sequence>
<evidence type="ECO:0000313" key="2">
    <source>
        <dbReference type="EMBL" id="WUT44008.1"/>
    </source>
</evidence>
<dbReference type="RefSeq" id="WP_329264445.1">
    <property type="nucleotide sequence ID" value="NZ_CP109011.1"/>
</dbReference>
<keyword evidence="1" id="KW-0812">Transmembrane</keyword>
<accession>A0ABZ1WW16</accession>
<evidence type="ECO:0000256" key="1">
    <source>
        <dbReference type="SAM" id="Phobius"/>
    </source>
</evidence>
<feature type="transmembrane region" description="Helical" evidence="1">
    <location>
        <begin position="23"/>
        <end position="44"/>
    </location>
</feature>
<proteinExistence type="predicted"/>
<evidence type="ECO:0000313" key="3">
    <source>
        <dbReference type="Proteomes" id="UP001432168"/>
    </source>
</evidence>
<evidence type="ECO:0008006" key="4">
    <source>
        <dbReference type="Google" id="ProtNLM"/>
    </source>
</evidence>
<keyword evidence="3" id="KW-1185">Reference proteome</keyword>
<dbReference type="Proteomes" id="UP001432168">
    <property type="component" value="Chromosome"/>
</dbReference>
<protein>
    <recommendedName>
        <fullName evidence="4">Restriction endonuclease type IV Mrr domain-containing protein</fullName>
    </recommendedName>
</protein>
<keyword evidence="1" id="KW-0472">Membrane</keyword>
<reference evidence="2" key="1">
    <citation type="submission" date="2022-10" db="EMBL/GenBank/DDBJ databases">
        <title>The complete genomes of actinobacterial strains from the NBC collection.</title>
        <authorList>
            <person name="Joergensen T.S."/>
            <person name="Alvarez Arevalo M."/>
            <person name="Sterndorff E.B."/>
            <person name="Faurdal D."/>
            <person name="Vuksanovic O."/>
            <person name="Mourched A.-S."/>
            <person name="Charusanti P."/>
            <person name="Shaw S."/>
            <person name="Blin K."/>
            <person name="Weber T."/>
        </authorList>
    </citation>
    <scope>NUCLEOTIDE SEQUENCE</scope>
    <source>
        <strain evidence="2">NBC_00686</strain>
    </source>
</reference>
<keyword evidence="1" id="KW-1133">Transmembrane helix</keyword>
<organism evidence="2 3">
    <name type="scientific">Streptomyces pseudovenezuelae</name>
    <dbReference type="NCBI Taxonomy" id="67350"/>
    <lineage>
        <taxon>Bacteria</taxon>
        <taxon>Bacillati</taxon>
        <taxon>Actinomycetota</taxon>
        <taxon>Actinomycetes</taxon>
        <taxon>Kitasatosporales</taxon>
        <taxon>Streptomycetaceae</taxon>
        <taxon>Streptomyces</taxon>
        <taxon>Streptomyces aurantiacus group</taxon>
    </lineage>
</organism>
<name>A0ABZ1WW16_9ACTN</name>